<proteinExistence type="predicted"/>
<sequence>MSEYRGCELPEDLYYDLDYVWIRPEENGVLTIGLTDPAQTMAGKVQYVWIKDPGTYRAQKKPMARIESGKWAGGIPAPCSGTIVTRNEQVLTRPNLINIDPYHDAWLVQFRPEHYAECMAKLVTGAEAQVAMRQWIERYDVQCMRCQD</sequence>
<dbReference type="InterPro" id="IPR002930">
    <property type="entry name" value="GCV_H"/>
</dbReference>
<dbReference type="PANTHER" id="PTHR11715:SF3">
    <property type="entry name" value="GLYCINE CLEAVAGE SYSTEM H PROTEIN-RELATED"/>
    <property type="match status" value="1"/>
</dbReference>
<dbReference type="CDD" id="cd06848">
    <property type="entry name" value="GCS_H"/>
    <property type="match status" value="1"/>
</dbReference>
<dbReference type="PANTHER" id="PTHR11715">
    <property type="entry name" value="GLYCINE CLEAVAGE SYSTEM H PROTEIN"/>
    <property type="match status" value="1"/>
</dbReference>
<evidence type="ECO:0000313" key="1">
    <source>
        <dbReference type="EMBL" id="CBI10571.1"/>
    </source>
</evidence>
<gene>
    <name evidence="1" type="primary">gcvH</name>
    <name evidence="1" type="ORF">CARN7_1355</name>
</gene>
<dbReference type="Gene3D" id="2.40.50.100">
    <property type="match status" value="1"/>
</dbReference>
<dbReference type="SUPFAM" id="SSF51230">
    <property type="entry name" value="Single hybrid motif"/>
    <property type="match status" value="1"/>
</dbReference>
<organism evidence="1">
    <name type="scientific">mine drainage metagenome</name>
    <dbReference type="NCBI Taxonomy" id="410659"/>
    <lineage>
        <taxon>unclassified sequences</taxon>
        <taxon>metagenomes</taxon>
        <taxon>ecological metagenomes</taxon>
    </lineage>
</organism>
<comment type="caution">
    <text evidence="1">The sequence shown here is derived from an EMBL/GenBank/DDBJ whole genome shotgun (WGS) entry which is preliminary data.</text>
</comment>
<dbReference type="GO" id="GO:0005960">
    <property type="term" value="C:glycine cleavage complex"/>
    <property type="evidence" value="ECO:0007669"/>
    <property type="project" value="InterPro"/>
</dbReference>
<name>E6QTJ9_9ZZZZ</name>
<dbReference type="Pfam" id="PF01597">
    <property type="entry name" value="GCV_H"/>
    <property type="match status" value="1"/>
</dbReference>
<reference evidence="1" key="1">
    <citation type="submission" date="2009-10" db="EMBL/GenBank/DDBJ databases">
        <title>Diversity of trophic interactions inside an arsenic-rich microbial ecosystem.</title>
        <authorList>
            <person name="Bertin P.N."/>
            <person name="Heinrich-Salmeron A."/>
            <person name="Pelletier E."/>
            <person name="Goulhen-Chollet F."/>
            <person name="Arsene-Ploetze F."/>
            <person name="Gallien S."/>
            <person name="Calteau A."/>
            <person name="Vallenet D."/>
            <person name="Casiot C."/>
            <person name="Chane-Woon-Ming B."/>
            <person name="Giloteaux L."/>
            <person name="Barakat M."/>
            <person name="Bonnefoy V."/>
            <person name="Bruneel O."/>
            <person name="Chandler M."/>
            <person name="Cleiss J."/>
            <person name="Duran R."/>
            <person name="Elbaz-Poulichet F."/>
            <person name="Fonknechten N."/>
            <person name="Lauga B."/>
            <person name="Mornico D."/>
            <person name="Ortet P."/>
            <person name="Schaeffer C."/>
            <person name="Siguier P."/>
            <person name="Alexander Thil Smith A."/>
            <person name="Van Dorsselaer A."/>
            <person name="Weissenbach J."/>
            <person name="Medigue C."/>
            <person name="Le Paslier D."/>
        </authorList>
    </citation>
    <scope>NUCLEOTIDE SEQUENCE</scope>
</reference>
<dbReference type="GO" id="GO:0009249">
    <property type="term" value="P:protein lipoylation"/>
    <property type="evidence" value="ECO:0007669"/>
    <property type="project" value="TreeGrafter"/>
</dbReference>
<dbReference type="EMBL" id="CABR01000090">
    <property type="protein sequence ID" value="CBI10571.1"/>
    <property type="molecule type" value="Genomic_DNA"/>
</dbReference>
<dbReference type="InterPro" id="IPR033753">
    <property type="entry name" value="GCV_H/Fam206"/>
</dbReference>
<dbReference type="GO" id="GO:0005829">
    <property type="term" value="C:cytosol"/>
    <property type="evidence" value="ECO:0007669"/>
    <property type="project" value="TreeGrafter"/>
</dbReference>
<dbReference type="AlphaFoldDB" id="E6QTJ9"/>
<dbReference type="GO" id="GO:0019464">
    <property type="term" value="P:glycine decarboxylation via glycine cleavage system"/>
    <property type="evidence" value="ECO:0007669"/>
    <property type="project" value="InterPro"/>
</dbReference>
<accession>E6QTJ9</accession>
<dbReference type="InterPro" id="IPR011053">
    <property type="entry name" value="Single_hybrid_motif"/>
</dbReference>
<protein>
    <submittedName>
        <fullName evidence="1">Glycine cleavage system H protein 2</fullName>
    </submittedName>
</protein>